<dbReference type="STRING" id="108015.GA0061099_1006386"/>
<dbReference type="OrthoDB" id="7850882at2"/>
<proteinExistence type="predicted"/>
<feature type="signal peptide" evidence="2">
    <location>
        <begin position="1"/>
        <end position="29"/>
    </location>
</feature>
<dbReference type="RefSeq" id="WP_057027513.1">
    <property type="nucleotide sequence ID" value="NZ_LJYF01000026.1"/>
</dbReference>
<dbReference type="EMBL" id="LJYF01000026">
    <property type="protein sequence ID" value="KRP96239.1"/>
    <property type="molecule type" value="Genomic_DNA"/>
</dbReference>
<sequence>MSHARRRRRASLVAAMLAAPLLAAPTSVAAEGLFDFLFGGMQQRPQREVPPANSHVDPFSSQQNGATPQYVPPTRSAAAGGSGPAFCVRSCDGKYFPLMRGLVSPAQMCQAFCPASATKVYFGSSIDGAYSQTGERYADSENAFAYRKALRADCTCNGREPVGLAPVDLALDSSLKAGDVIATSDGLVAYTGVRVGNEQAADFTPVASYPGLTAQVRARLGEMKVAPVRAETVSADAPASNEIVREPLPDVTVPKTAAKPAKRAGLD</sequence>
<comment type="caution">
    <text evidence="3">The sequence shown here is derived from an EMBL/GenBank/DDBJ whole genome shotgun (WGS) entry which is preliminary data.</text>
</comment>
<dbReference type="Proteomes" id="UP000051380">
    <property type="component" value="Unassembled WGS sequence"/>
</dbReference>
<keyword evidence="2" id="KW-0732">Signal</keyword>
<evidence type="ECO:0000313" key="4">
    <source>
        <dbReference type="Proteomes" id="UP000051380"/>
    </source>
</evidence>
<evidence type="ECO:0008006" key="5">
    <source>
        <dbReference type="Google" id="ProtNLM"/>
    </source>
</evidence>
<evidence type="ECO:0000256" key="2">
    <source>
        <dbReference type="SAM" id="SignalP"/>
    </source>
</evidence>
<protein>
    <recommendedName>
        <fullName evidence="5">DUF2865 domain-containing protein</fullName>
    </recommendedName>
</protein>
<reference evidence="3 4" key="1">
    <citation type="submission" date="2015-09" db="EMBL/GenBank/DDBJ databases">
        <title>Draft Genome Sequence of the Strain BR 3267 (Bradyrhizobium yuanmingense) recommended as inoculant for cowpea in Brazil.</title>
        <authorList>
            <person name="Simoes-Araujo J.L."/>
            <person name="Zilli J.E."/>
        </authorList>
    </citation>
    <scope>NUCLEOTIDE SEQUENCE [LARGE SCALE GENOMIC DNA]</scope>
    <source>
        <strain evidence="3 4">BR3267</strain>
    </source>
</reference>
<dbReference type="AlphaFoldDB" id="A0A0R3CFA1"/>
<organism evidence="3 4">
    <name type="scientific">Bradyrhizobium yuanmingense</name>
    <dbReference type="NCBI Taxonomy" id="108015"/>
    <lineage>
        <taxon>Bacteria</taxon>
        <taxon>Pseudomonadati</taxon>
        <taxon>Pseudomonadota</taxon>
        <taxon>Alphaproteobacteria</taxon>
        <taxon>Hyphomicrobiales</taxon>
        <taxon>Nitrobacteraceae</taxon>
        <taxon>Bradyrhizobium</taxon>
    </lineage>
</organism>
<dbReference type="Pfam" id="PF11064">
    <property type="entry name" value="DUF2865"/>
    <property type="match status" value="1"/>
</dbReference>
<feature type="chain" id="PRO_5006434252" description="DUF2865 domain-containing protein" evidence="2">
    <location>
        <begin position="30"/>
        <end position="267"/>
    </location>
</feature>
<feature type="region of interest" description="Disordered" evidence="1">
    <location>
        <begin position="45"/>
        <end position="77"/>
    </location>
</feature>
<dbReference type="InterPro" id="IPR021293">
    <property type="entry name" value="DUF2865"/>
</dbReference>
<feature type="region of interest" description="Disordered" evidence="1">
    <location>
        <begin position="245"/>
        <end position="267"/>
    </location>
</feature>
<evidence type="ECO:0000313" key="3">
    <source>
        <dbReference type="EMBL" id="KRP96239.1"/>
    </source>
</evidence>
<evidence type="ECO:0000256" key="1">
    <source>
        <dbReference type="SAM" id="MobiDB-lite"/>
    </source>
</evidence>
<name>A0A0R3CFA1_9BRAD</name>
<gene>
    <name evidence="3" type="ORF">AOQ72_18065</name>
</gene>
<accession>A0A0R3CFA1</accession>